<sequence>MKLINITNSHSELVKEQLANTDASFVKVYSLGQTTVVYTGAPTHQDVLIVNHKRRIKETEVEYVVKRLLHTTVEGLDVIYCDNCVEIYIPIIQEKPVFE</sequence>
<evidence type="ECO:0000313" key="1">
    <source>
        <dbReference type="EMBL" id="SER07636.1"/>
    </source>
</evidence>
<keyword evidence="2" id="KW-1185">Reference proteome</keyword>
<dbReference type="EMBL" id="FOGF01000018">
    <property type="protein sequence ID" value="SER07636.1"/>
    <property type="molecule type" value="Genomic_DNA"/>
</dbReference>
<organism evidence="1 2">
    <name type="scientific">Granulicatella balaenopterae</name>
    <dbReference type="NCBI Taxonomy" id="137733"/>
    <lineage>
        <taxon>Bacteria</taxon>
        <taxon>Bacillati</taxon>
        <taxon>Bacillota</taxon>
        <taxon>Bacilli</taxon>
        <taxon>Lactobacillales</taxon>
        <taxon>Carnobacteriaceae</taxon>
        <taxon>Granulicatella</taxon>
    </lineage>
</organism>
<dbReference type="Proteomes" id="UP000198556">
    <property type="component" value="Unassembled WGS sequence"/>
</dbReference>
<dbReference type="RefSeq" id="WP_089746648.1">
    <property type="nucleotide sequence ID" value="NZ_FOGF01000018.1"/>
</dbReference>
<dbReference type="Pfam" id="PF08860">
    <property type="entry name" value="DUF1827"/>
    <property type="match status" value="1"/>
</dbReference>
<proteinExistence type="predicted"/>
<gene>
    <name evidence="1" type="ORF">SAMN05421767_1182</name>
</gene>
<dbReference type="AlphaFoldDB" id="A0A1H9L883"/>
<name>A0A1H9L883_9LACT</name>
<evidence type="ECO:0000313" key="2">
    <source>
        <dbReference type="Proteomes" id="UP000198556"/>
    </source>
</evidence>
<dbReference type="InterPro" id="IPR014959">
    <property type="entry name" value="DUF1827"/>
</dbReference>
<dbReference type="STRING" id="137733.SAMN05421767_1182"/>
<accession>A0A1H9L883</accession>
<evidence type="ECO:0008006" key="3">
    <source>
        <dbReference type="Google" id="ProtNLM"/>
    </source>
</evidence>
<dbReference type="OrthoDB" id="2308827at2"/>
<dbReference type="Gene3D" id="3.40.1720.10">
    <property type="entry name" value="Streptococcus thermophilus LMG 18311 protein like"/>
    <property type="match status" value="1"/>
</dbReference>
<dbReference type="InterPro" id="IPR038226">
    <property type="entry name" value="LMG18311-like_sf"/>
</dbReference>
<protein>
    <recommendedName>
        <fullName evidence="3">DUF1827 family protein</fullName>
    </recommendedName>
</protein>
<reference evidence="1 2" key="1">
    <citation type="submission" date="2016-10" db="EMBL/GenBank/DDBJ databases">
        <authorList>
            <person name="de Groot N.N."/>
        </authorList>
    </citation>
    <scope>NUCLEOTIDE SEQUENCE [LARGE SCALE GENOMIC DNA]</scope>
    <source>
        <strain evidence="1 2">DSM 15827</strain>
    </source>
</reference>